<dbReference type="SUPFAM" id="SSF52467">
    <property type="entry name" value="DHS-like NAD/FAD-binding domain"/>
    <property type="match status" value="1"/>
</dbReference>
<feature type="domain" description="Thiamine pyrophosphate enzyme N-terminal TPP-binding" evidence="6">
    <location>
        <begin position="7"/>
        <end position="125"/>
    </location>
</feature>
<reference evidence="7" key="1">
    <citation type="submission" date="2022-08" db="EMBL/GenBank/DDBJ databases">
        <title>Nisaea acidiphila sp. nov., isolated from a marine algal debris and emended description of the genus Nisaea Urios et al. 2008.</title>
        <authorList>
            <person name="Kwon K."/>
        </authorList>
    </citation>
    <scope>NUCLEOTIDE SEQUENCE</scope>
    <source>
        <strain evidence="7">MEBiC11861</strain>
    </source>
</reference>
<dbReference type="GO" id="GO:0009099">
    <property type="term" value="P:L-valine biosynthetic process"/>
    <property type="evidence" value="ECO:0007669"/>
    <property type="project" value="TreeGrafter"/>
</dbReference>
<comment type="similarity">
    <text evidence="1 3">Belongs to the TPP enzyme family.</text>
</comment>
<proteinExistence type="inferred from homology"/>
<dbReference type="Pfam" id="PF00205">
    <property type="entry name" value="TPP_enzyme_M"/>
    <property type="match status" value="1"/>
</dbReference>
<evidence type="ECO:0000259" key="5">
    <source>
        <dbReference type="Pfam" id="PF02775"/>
    </source>
</evidence>
<dbReference type="InterPro" id="IPR011766">
    <property type="entry name" value="TPP_enzyme_TPP-bd"/>
</dbReference>
<evidence type="ECO:0000313" key="7">
    <source>
        <dbReference type="EMBL" id="UUX49186.1"/>
    </source>
</evidence>
<dbReference type="PANTHER" id="PTHR18968">
    <property type="entry name" value="THIAMINE PYROPHOSPHATE ENZYMES"/>
    <property type="match status" value="1"/>
</dbReference>
<name>A0A9J7AQM7_9PROT</name>
<dbReference type="GO" id="GO:0050660">
    <property type="term" value="F:flavin adenine dinucleotide binding"/>
    <property type="evidence" value="ECO:0007669"/>
    <property type="project" value="TreeGrafter"/>
</dbReference>
<dbReference type="Gene3D" id="3.40.50.1220">
    <property type="entry name" value="TPP-binding domain"/>
    <property type="match status" value="1"/>
</dbReference>
<feature type="domain" description="Thiamine pyrophosphate enzyme central" evidence="4">
    <location>
        <begin position="198"/>
        <end position="321"/>
    </location>
</feature>
<keyword evidence="8" id="KW-1185">Reference proteome</keyword>
<dbReference type="InterPro" id="IPR000399">
    <property type="entry name" value="TPP-bd_CS"/>
</dbReference>
<evidence type="ECO:0000259" key="4">
    <source>
        <dbReference type="Pfam" id="PF00205"/>
    </source>
</evidence>
<protein>
    <submittedName>
        <fullName evidence="7">Thiamine pyrophosphate-binding protein</fullName>
    </submittedName>
</protein>
<dbReference type="GO" id="GO:0009097">
    <property type="term" value="P:isoleucine biosynthetic process"/>
    <property type="evidence" value="ECO:0007669"/>
    <property type="project" value="TreeGrafter"/>
</dbReference>
<dbReference type="NCBIfam" id="NF006122">
    <property type="entry name" value="PRK08266.1"/>
    <property type="match status" value="1"/>
</dbReference>
<dbReference type="Pfam" id="PF02776">
    <property type="entry name" value="TPP_enzyme_N"/>
    <property type="match status" value="1"/>
</dbReference>
<organism evidence="7 8">
    <name type="scientific">Nisaea acidiphila</name>
    <dbReference type="NCBI Taxonomy" id="1862145"/>
    <lineage>
        <taxon>Bacteria</taxon>
        <taxon>Pseudomonadati</taxon>
        <taxon>Pseudomonadota</taxon>
        <taxon>Alphaproteobacteria</taxon>
        <taxon>Rhodospirillales</taxon>
        <taxon>Thalassobaculaceae</taxon>
        <taxon>Nisaea</taxon>
    </lineage>
</organism>
<evidence type="ECO:0000256" key="2">
    <source>
        <dbReference type="ARBA" id="ARBA00023052"/>
    </source>
</evidence>
<dbReference type="GO" id="GO:0030976">
    <property type="term" value="F:thiamine pyrophosphate binding"/>
    <property type="evidence" value="ECO:0007669"/>
    <property type="project" value="InterPro"/>
</dbReference>
<evidence type="ECO:0000313" key="8">
    <source>
        <dbReference type="Proteomes" id="UP001060336"/>
    </source>
</evidence>
<dbReference type="SUPFAM" id="SSF52518">
    <property type="entry name" value="Thiamin diphosphate-binding fold (THDP-binding)"/>
    <property type="match status" value="2"/>
</dbReference>
<dbReference type="RefSeq" id="WP_257767710.1">
    <property type="nucleotide sequence ID" value="NZ_CP102480.1"/>
</dbReference>
<accession>A0A9J7AQM7</accession>
<dbReference type="GO" id="GO:0000287">
    <property type="term" value="F:magnesium ion binding"/>
    <property type="evidence" value="ECO:0007669"/>
    <property type="project" value="InterPro"/>
</dbReference>
<dbReference type="CDD" id="cd07035">
    <property type="entry name" value="TPP_PYR_POX_like"/>
    <property type="match status" value="1"/>
</dbReference>
<dbReference type="EMBL" id="CP102480">
    <property type="protein sequence ID" value="UUX49186.1"/>
    <property type="molecule type" value="Genomic_DNA"/>
</dbReference>
<dbReference type="KEGG" id="naci:NUH88_17490"/>
<evidence type="ECO:0000256" key="1">
    <source>
        <dbReference type="ARBA" id="ARBA00007812"/>
    </source>
</evidence>
<dbReference type="InterPro" id="IPR012001">
    <property type="entry name" value="Thiamin_PyroP_enz_TPP-bd_dom"/>
</dbReference>
<dbReference type="Pfam" id="PF02775">
    <property type="entry name" value="TPP_enzyme_C"/>
    <property type="match status" value="1"/>
</dbReference>
<dbReference type="GO" id="GO:0005948">
    <property type="term" value="C:acetolactate synthase complex"/>
    <property type="evidence" value="ECO:0007669"/>
    <property type="project" value="TreeGrafter"/>
</dbReference>
<dbReference type="GO" id="GO:0003984">
    <property type="term" value="F:acetolactate synthase activity"/>
    <property type="evidence" value="ECO:0007669"/>
    <property type="project" value="TreeGrafter"/>
</dbReference>
<dbReference type="PROSITE" id="PS00187">
    <property type="entry name" value="TPP_ENZYMES"/>
    <property type="match status" value="1"/>
</dbReference>
<dbReference type="AlphaFoldDB" id="A0A9J7AQM7"/>
<dbReference type="PANTHER" id="PTHR18968:SF167">
    <property type="entry name" value="ACETOLACTATE SYNTHASE LARGE SUBUNIT ILVB2-RELATED"/>
    <property type="match status" value="1"/>
</dbReference>
<dbReference type="InterPro" id="IPR045229">
    <property type="entry name" value="TPP_enz"/>
</dbReference>
<evidence type="ECO:0000256" key="3">
    <source>
        <dbReference type="RuleBase" id="RU362132"/>
    </source>
</evidence>
<feature type="domain" description="Thiamine pyrophosphate enzyme TPP-binding" evidence="5">
    <location>
        <begin position="388"/>
        <end position="526"/>
    </location>
</feature>
<dbReference type="InterPro" id="IPR029035">
    <property type="entry name" value="DHS-like_NAD/FAD-binding_dom"/>
</dbReference>
<dbReference type="InterPro" id="IPR012000">
    <property type="entry name" value="Thiamin_PyroP_enz_cen_dom"/>
</dbReference>
<dbReference type="Proteomes" id="UP001060336">
    <property type="component" value="Chromosome"/>
</dbReference>
<gene>
    <name evidence="7" type="ORF">NUH88_17490</name>
</gene>
<sequence>MASSTKMTGGTALVRALTENGIDTVFGLPGIQLDGLFNAFYDARNSLRVINARHEQGTAYMAFGYAQSSGRIGTYAVVPGPGLLNTFAALSTAYGCNTSVLALTGQIPSDTIGRGLGMLHEIPDQLGQMERLTKWSRRIDHPSEVPSIMDQAFRELRGGRPRPVGIEMALDQLHKAAPVGPIAATSRPATPELDPDQIAAAAELLGNAADPMIFVGGGAYEASEEIRELAEMLQAPVVSYMNGKGVLDDRHPLSLHHPAGNRLWADADVVISIGCRLQHERMTWGTDDRLKVIHVDIDPTELTRVAKPEIGIVADAAEATRGLIAKIPHYNRKRPSRTEEMEALKADFLARFKAKLGPQMEWVAALRAALPEDGFLVDEFTQVAYACRIGFETYGPRMQVSPGYQGTLGYGYATALGVQVAHPDKPVLSINGDGGFMYTMPELATAVHHGINVVAVVFADGAYGNVMRMQKELYDNRVIASQFTNPDFVKLAESCGALGLRATTPAELRARIEEGFAAARPTLIEVPVGEMPEPWPVIRPGPSRP</sequence>
<dbReference type="InterPro" id="IPR029061">
    <property type="entry name" value="THDP-binding"/>
</dbReference>
<keyword evidence="2 3" id="KW-0786">Thiamine pyrophosphate</keyword>
<dbReference type="CDD" id="cd00568">
    <property type="entry name" value="TPP_enzymes"/>
    <property type="match status" value="1"/>
</dbReference>
<evidence type="ECO:0000259" key="6">
    <source>
        <dbReference type="Pfam" id="PF02776"/>
    </source>
</evidence>
<dbReference type="Gene3D" id="3.40.50.970">
    <property type="match status" value="2"/>
</dbReference>